<dbReference type="EMBL" id="JBHSTI010000008">
    <property type="protein sequence ID" value="MFC6238782.1"/>
    <property type="molecule type" value="Genomic_DNA"/>
</dbReference>
<feature type="compositionally biased region" description="Basic and acidic residues" evidence="1">
    <location>
        <begin position="98"/>
        <end position="108"/>
    </location>
</feature>
<organism evidence="2 3">
    <name type="scientific">Longivirga aurantiaca</name>
    <dbReference type="NCBI Taxonomy" id="1837743"/>
    <lineage>
        <taxon>Bacteria</taxon>
        <taxon>Bacillati</taxon>
        <taxon>Actinomycetota</taxon>
        <taxon>Actinomycetes</taxon>
        <taxon>Sporichthyales</taxon>
        <taxon>Sporichthyaceae</taxon>
        <taxon>Longivirga</taxon>
    </lineage>
</organism>
<comment type="caution">
    <text evidence="2">The sequence shown here is derived from an EMBL/GenBank/DDBJ whole genome shotgun (WGS) entry which is preliminary data.</text>
</comment>
<dbReference type="RefSeq" id="WP_386767293.1">
    <property type="nucleotide sequence ID" value="NZ_JBHSTI010000008.1"/>
</dbReference>
<evidence type="ECO:0000313" key="2">
    <source>
        <dbReference type="EMBL" id="MFC6238782.1"/>
    </source>
</evidence>
<dbReference type="Proteomes" id="UP001596138">
    <property type="component" value="Unassembled WGS sequence"/>
</dbReference>
<evidence type="ECO:0000256" key="1">
    <source>
        <dbReference type="SAM" id="MobiDB-lite"/>
    </source>
</evidence>
<sequence length="146" mass="15016">MSDDAPRAGAEAARLVAAAQEWLRTAAPHLAPVDDDGRTCSCPVCRGIARLREGDPDTVARWVDGAVAAFEHVVSEAAAGRAPAAATATDASDAGPGEEPHEDARHDDAGDDGAGHGAPTSRRVRRVPLDEPGTAAPARPQTAREE</sequence>
<evidence type="ECO:0000313" key="3">
    <source>
        <dbReference type="Proteomes" id="UP001596138"/>
    </source>
</evidence>
<keyword evidence="3" id="KW-1185">Reference proteome</keyword>
<gene>
    <name evidence="2" type="ORF">ACFQGU_12915</name>
</gene>
<protein>
    <submittedName>
        <fullName evidence="2">Uncharacterized protein</fullName>
    </submittedName>
</protein>
<accession>A0ABW1T3B8</accession>
<proteinExistence type="predicted"/>
<name>A0ABW1T3B8_9ACTN</name>
<feature type="region of interest" description="Disordered" evidence="1">
    <location>
        <begin position="78"/>
        <end position="146"/>
    </location>
</feature>
<reference evidence="3" key="1">
    <citation type="journal article" date="2019" name="Int. J. Syst. Evol. Microbiol.">
        <title>The Global Catalogue of Microorganisms (GCM) 10K type strain sequencing project: providing services to taxonomists for standard genome sequencing and annotation.</title>
        <authorList>
            <consortium name="The Broad Institute Genomics Platform"/>
            <consortium name="The Broad Institute Genome Sequencing Center for Infectious Disease"/>
            <person name="Wu L."/>
            <person name="Ma J."/>
        </authorList>
    </citation>
    <scope>NUCLEOTIDE SEQUENCE [LARGE SCALE GENOMIC DNA]</scope>
    <source>
        <strain evidence="3">CGMCC 4.7317</strain>
    </source>
</reference>
<feature type="compositionally biased region" description="Low complexity" evidence="1">
    <location>
        <begin position="78"/>
        <end position="95"/>
    </location>
</feature>